<feature type="transmembrane region" description="Helical" evidence="6">
    <location>
        <begin position="127"/>
        <end position="150"/>
    </location>
</feature>
<dbReference type="PANTHER" id="PTHR30250">
    <property type="entry name" value="PST FAMILY PREDICTED COLANIC ACID TRANSPORTER"/>
    <property type="match status" value="1"/>
</dbReference>
<feature type="transmembrane region" description="Helical" evidence="6">
    <location>
        <begin position="437"/>
        <end position="456"/>
    </location>
</feature>
<feature type="transmembrane region" description="Helical" evidence="6">
    <location>
        <begin position="376"/>
        <end position="392"/>
    </location>
</feature>
<comment type="subcellular location">
    <subcellularLocation>
        <location evidence="1">Cell membrane</location>
        <topology evidence="1">Multi-pass membrane protein</topology>
    </subcellularLocation>
</comment>
<feature type="transmembrane region" description="Helical" evidence="6">
    <location>
        <begin position="462"/>
        <end position="484"/>
    </location>
</feature>
<feature type="transmembrane region" description="Helical" evidence="6">
    <location>
        <begin position="312"/>
        <end position="330"/>
    </location>
</feature>
<keyword evidence="4 6" id="KW-1133">Transmembrane helix</keyword>
<feature type="transmembrane region" description="Helical" evidence="6">
    <location>
        <begin position="217"/>
        <end position="234"/>
    </location>
</feature>
<feature type="transmembrane region" description="Helical" evidence="6">
    <location>
        <begin position="48"/>
        <end position="66"/>
    </location>
</feature>
<dbReference type="GO" id="GO:0005886">
    <property type="term" value="C:plasma membrane"/>
    <property type="evidence" value="ECO:0007669"/>
    <property type="project" value="UniProtKB-SubCell"/>
</dbReference>
<dbReference type="RefSeq" id="WP_117679023.1">
    <property type="nucleotide sequence ID" value="NZ_QSRJ01000002.1"/>
</dbReference>
<name>A0A3E4QWW8_9ACTN</name>
<keyword evidence="3 6" id="KW-0812">Transmembrane</keyword>
<feature type="transmembrane region" description="Helical" evidence="6">
    <location>
        <begin position="162"/>
        <end position="180"/>
    </location>
</feature>
<dbReference type="InterPro" id="IPR050833">
    <property type="entry name" value="Poly_Biosynth_Transport"/>
</dbReference>
<gene>
    <name evidence="7" type="ORF">DXC81_02510</name>
</gene>
<evidence type="ECO:0000256" key="5">
    <source>
        <dbReference type="ARBA" id="ARBA00023136"/>
    </source>
</evidence>
<dbReference type="AlphaFoldDB" id="A0A3E4QWW8"/>
<keyword evidence="5 6" id="KW-0472">Membrane</keyword>
<dbReference type="Proteomes" id="UP000260943">
    <property type="component" value="Unassembled WGS sequence"/>
</dbReference>
<evidence type="ECO:0000256" key="4">
    <source>
        <dbReference type="ARBA" id="ARBA00022989"/>
    </source>
</evidence>
<accession>A0A3E4QWW8</accession>
<evidence type="ECO:0000256" key="2">
    <source>
        <dbReference type="ARBA" id="ARBA00022475"/>
    </source>
</evidence>
<evidence type="ECO:0000256" key="1">
    <source>
        <dbReference type="ARBA" id="ARBA00004651"/>
    </source>
</evidence>
<keyword evidence="2" id="KW-1003">Cell membrane</keyword>
<feature type="transmembrane region" description="Helical" evidence="6">
    <location>
        <begin position="186"/>
        <end position="205"/>
    </location>
</feature>
<comment type="caution">
    <text evidence="7">The sequence shown here is derived from an EMBL/GenBank/DDBJ whole genome shotgun (WGS) entry which is preliminary data.</text>
</comment>
<dbReference type="PANTHER" id="PTHR30250:SF26">
    <property type="entry name" value="PSMA PROTEIN"/>
    <property type="match status" value="1"/>
</dbReference>
<organism evidence="7 8">
    <name type="scientific">Collinsella tanakaei</name>
    <dbReference type="NCBI Taxonomy" id="626935"/>
    <lineage>
        <taxon>Bacteria</taxon>
        <taxon>Bacillati</taxon>
        <taxon>Actinomycetota</taxon>
        <taxon>Coriobacteriia</taxon>
        <taxon>Coriobacteriales</taxon>
        <taxon>Coriobacteriaceae</taxon>
        <taxon>Collinsella</taxon>
    </lineage>
</organism>
<feature type="transmembrane region" description="Helical" evidence="6">
    <location>
        <begin position="398"/>
        <end position="416"/>
    </location>
</feature>
<proteinExistence type="predicted"/>
<feature type="transmembrane region" description="Helical" evidence="6">
    <location>
        <begin position="342"/>
        <end position="364"/>
    </location>
</feature>
<sequence length="504" mass="55415">MISQRKAGAVLGYANIVVKNLVNLVYTPMLLAFVGQADYGVYQTANSFVFSLTLLTFGFSEAYVRFYTQKRARGAEEDIRALNGMYFMLYVVVCSVALGLGLAFAANVDTFFSGSFTPGQVGLAGELMAIMALNVSVALFSTVFDAYIIAHEQFKYQQTRQMFTSLATPGIALALLNAGMGAVGVALAQLCVALVLLALNVRFAYCRLGMRFSFRGFDSALFRAIAAFSAWIFANQVCDLVNQSVPNMVLGALTSATVVAVFAVSIQVRNVFVSLSTVMSSVFVPKINRIVAESDDNGELTRLMTRVGRYQMFLFCWVYCGFVLLGRFFVSKWAGEGFLDAYYLICAMTLPLGIPLCQNTGIEIQRAKNRHKARSVVYLCMALLNVAFTWAASPRLGYWAPAIAYIASISLGNGLFMNWYYHARIGLDMGYFWRRNLPVALVSAGVLAVCMGLVHLVSVSNWLLFLVWGAVYTALFALAMWHFVLDGDERASIAAKVSFLKREA</sequence>
<feature type="transmembrane region" description="Helical" evidence="6">
    <location>
        <begin position="246"/>
        <end position="266"/>
    </location>
</feature>
<protein>
    <recommendedName>
        <fullName evidence="9">Polysaccharide biosynthesis protein</fullName>
    </recommendedName>
</protein>
<feature type="transmembrane region" description="Helical" evidence="6">
    <location>
        <begin position="87"/>
        <end position="107"/>
    </location>
</feature>
<evidence type="ECO:0000256" key="3">
    <source>
        <dbReference type="ARBA" id="ARBA00022692"/>
    </source>
</evidence>
<reference evidence="7 8" key="1">
    <citation type="submission" date="2018-08" db="EMBL/GenBank/DDBJ databases">
        <title>A genome reference for cultivated species of the human gut microbiota.</title>
        <authorList>
            <person name="Zou Y."/>
            <person name="Xue W."/>
            <person name="Luo G."/>
        </authorList>
    </citation>
    <scope>NUCLEOTIDE SEQUENCE [LARGE SCALE GENOMIC DNA]</scope>
    <source>
        <strain evidence="7 8">TF08-14</strain>
    </source>
</reference>
<evidence type="ECO:0000256" key="6">
    <source>
        <dbReference type="SAM" id="Phobius"/>
    </source>
</evidence>
<dbReference type="EMBL" id="QSRJ01000002">
    <property type="protein sequence ID" value="RGL11675.1"/>
    <property type="molecule type" value="Genomic_DNA"/>
</dbReference>
<evidence type="ECO:0008006" key="9">
    <source>
        <dbReference type="Google" id="ProtNLM"/>
    </source>
</evidence>
<evidence type="ECO:0000313" key="8">
    <source>
        <dbReference type="Proteomes" id="UP000260943"/>
    </source>
</evidence>
<evidence type="ECO:0000313" key="7">
    <source>
        <dbReference type="EMBL" id="RGL11675.1"/>
    </source>
</evidence>
<dbReference type="Pfam" id="PF13440">
    <property type="entry name" value="Polysacc_synt_3"/>
    <property type="match status" value="1"/>
</dbReference>